<accession>A0A0D1W495</accession>
<dbReference type="RefSeq" id="WP_043067058.1">
    <property type="nucleotide sequence ID" value="NZ_BJOA01000272.1"/>
</dbReference>
<keyword evidence="4" id="KW-1185">Reference proteome</keyword>
<evidence type="ECO:0000313" key="4">
    <source>
        <dbReference type="Proteomes" id="UP000037269"/>
    </source>
</evidence>
<proteinExistence type="predicted"/>
<dbReference type="PATRIC" id="fig|47500.8.peg.1887"/>
<dbReference type="EMBL" id="FNED01000015">
    <property type="protein sequence ID" value="SDJ32027.1"/>
    <property type="molecule type" value="Genomic_DNA"/>
</dbReference>
<feature type="region of interest" description="Disordered" evidence="1">
    <location>
        <begin position="136"/>
        <end position="156"/>
    </location>
</feature>
<protein>
    <submittedName>
        <fullName evidence="2">Uncharacterized protein</fullName>
    </submittedName>
</protein>
<evidence type="ECO:0000256" key="1">
    <source>
        <dbReference type="SAM" id="MobiDB-lite"/>
    </source>
</evidence>
<dbReference type="EMBL" id="LGUG01000013">
    <property type="protein sequence ID" value="KON84044.1"/>
    <property type="molecule type" value="Genomic_DNA"/>
</dbReference>
<dbReference type="Proteomes" id="UP000182836">
    <property type="component" value="Unassembled WGS sequence"/>
</dbReference>
<feature type="compositionally biased region" description="Polar residues" evidence="1">
    <location>
        <begin position="49"/>
        <end position="59"/>
    </location>
</feature>
<evidence type="ECO:0000313" key="3">
    <source>
        <dbReference type="EMBL" id="SDJ32027.1"/>
    </source>
</evidence>
<reference evidence="3 5" key="2">
    <citation type="submission" date="2016-10" db="EMBL/GenBank/DDBJ databases">
        <authorList>
            <person name="de Groot N.N."/>
        </authorList>
    </citation>
    <scope>NUCLEOTIDE SEQUENCE [LARGE SCALE GENOMIC DNA]</scope>
    <source>
        <strain evidence="3 5">DSM 2895</strain>
    </source>
</reference>
<feature type="compositionally biased region" description="Basic residues" evidence="1">
    <location>
        <begin position="1"/>
        <end position="11"/>
    </location>
</feature>
<dbReference type="STRING" id="47500.AF333_29160"/>
<organism evidence="2 4">
    <name type="scientific">Aneurinibacillus migulanus</name>
    <name type="common">Bacillus migulanus</name>
    <dbReference type="NCBI Taxonomy" id="47500"/>
    <lineage>
        <taxon>Bacteria</taxon>
        <taxon>Bacillati</taxon>
        <taxon>Bacillota</taxon>
        <taxon>Bacilli</taxon>
        <taxon>Bacillales</taxon>
        <taxon>Paenibacillaceae</taxon>
        <taxon>Aneurinibacillus group</taxon>
        <taxon>Aneurinibacillus</taxon>
    </lineage>
</organism>
<evidence type="ECO:0000313" key="5">
    <source>
        <dbReference type="Proteomes" id="UP000182836"/>
    </source>
</evidence>
<name>A0A0D1W495_ANEMI</name>
<dbReference type="OrthoDB" id="9986912at2"/>
<sequence length="186" mass="20647">MAQQPRKRKTTNGRQEVVNKRLSGIETSLSEMESQMYEARETMNKIENMLTQLNQIKSEQPSRKRRTRNRPNSEQQPRRRAPLFPILGKKREPEPKSLPFGLGGNGGKGLDMAGIAEILQNPAVQGLIKKGLNSGVATKTAKSGGKKTGKAGKKDSLNDMLNGVDFTQIAKLLQNPMVQSMLKNMF</sequence>
<evidence type="ECO:0000313" key="2">
    <source>
        <dbReference type="EMBL" id="KON84044.1"/>
    </source>
</evidence>
<reference evidence="2 4" key="1">
    <citation type="submission" date="2015-07" db="EMBL/GenBank/DDBJ databases">
        <title>Fjat-14205 dsm 2895.</title>
        <authorList>
            <person name="Liu B."/>
            <person name="Wang J."/>
            <person name="Zhu Y."/>
            <person name="Liu G."/>
            <person name="Chen Q."/>
            <person name="Chen Z."/>
            <person name="Lan J."/>
            <person name="Che J."/>
            <person name="Ge C."/>
            <person name="Shi H."/>
            <person name="Pan Z."/>
            <person name="Liu X."/>
        </authorList>
    </citation>
    <scope>NUCLEOTIDE SEQUENCE [LARGE SCALE GENOMIC DNA]</scope>
    <source>
        <strain evidence="2 4">DSM 2895</strain>
    </source>
</reference>
<dbReference type="Proteomes" id="UP000037269">
    <property type="component" value="Unassembled WGS sequence"/>
</dbReference>
<feature type="region of interest" description="Disordered" evidence="1">
    <location>
        <begin position="1"/>
        <end position="100"/>
    </location>
</feature>
<dbReference type="AlphaFoldDB" id="A0A0D1W495"/>
<gene>
    <name evidence="2" type="ORF">AF333_29160</name>
    <name evidence="3" type="ORF">SAMN04487909_115126</name>
</gene>
<dbReference type="GeneID" id="42309201"/>